<dbReference type="Proteomes" id="UP000324255">
    <property type="component" value="Unassembled WGS sequence"/>
</dbReference>
<reference evidence="2 3" key="1">
    <citation type="submission" date="2019-09" db="EMBL/GenBank/DDBJ databases">
        <title>Genomic diversity of phyloplane-associated Pantoea species in Pakistan cotton crop.</title>
        <authorList>
            <person name="Tufail M.R."/>
            <person name="Cook D.R."/>
        </authorList>
    </citation>
    <scope>NUCLEOTIDE SEQUENCE [LARGE SCALE GENOMIC DNA]</scope>
    <source>
        <strain evidence="2 3">B_8</strain>
    </source>
</reference>
<comment type="caution">
    <text evidence="2">The sequence shown here is derived from an EMBL/GenBank/DDBJ whole genome shotgun (WGS) entry which is preliminary data.</text>
</comment>
<feature type="transmembrane region" description="Helical" evidence="1">
    <location>
        <begin position="337"/>
        <end position="356"/>
    </location>
</feature>
<accession>A0AB34CLQ3</accession>
<dbReference type="RefSeq" id="WP_150053185.1">
    <property type="nucleotide sequence ID" value="NZ_VWVM01000005.1"/>
</dbReference>
<feature type="transmembrane region" description="Helical" evidence="1">
    <location>
        <begin position="122"/>
        <end position="138"/>
    </location>
</feature>
<proteinExistence type="predicted"/>
<keyword evidence="3" id="KW-1185">Reference proteome</keyword>
<feature type="transmembrane region" description="Helical" evidence="1">
    <location>
        <begin position="144"/>
        <end position="164"/>
    </location>
</feature>
<evidence type="ECO:0000313" key="2">
    <source>
        <dbReference type="EMBL" id="KAA6126020.1"/>
    </source>
</evidence>
<keyword evidence="1" id="KW-0472">Membrane</keyword>
<evidence type="ECO:0000313" key="3">
    <source>
        <dbReference type="Proteomes" id="UP000324255"/>
    </source>
</evidence>
<feature type="transmembrane region" description="Helical" evidence="1">
    <location>
        <begin position="66"/>
        <end position="84"/>
    </location>
</feature>
<keyword evidence="1" id="KW-0812">Transmembrane</keyword>
<protein>
    <submittedName>
        <fullName evidence="2">Uncharacterized protein</fullName>
    </submittedName>
</protein>
<evidence type="ECO:0000256" key="1">
    <source>
        <dbReference type="SAM" id="Phobius"/>
    </source>
</evidence>
<gene>
    <name evidence="2" type="ORF">F3I20_08740</name>
</gene>
<sequence length="437" mass="48790">MEVPIKTLSHSKVAMITFVISFLIFFARFPQPVITPTIYAEDGVWIGSALSNGWLYTFLHARPDYFVFFNIFFLFSSALLSKVFSGSVLMLLPLFIALISYAFYALTSVIIYFTVRRYANNMMAVLAFMMSVLVPLGVSQAESIGTLVQIGFYMPVLSICAHLYRDSSSCKKRRAVCDILIFLMAATNPVNFAVTGSYLFIKFFCTEDKKKLLIGFAPLLVAMLVLFIVIVPRMNGSGGILGAFNSSNLIEMLTARSILFPFVFSFYDKLGNASAIILTLGYFLLILVAYIKAEPQVRISILLLFFMLIIYDAATAAGRSGITGLLNGYNSTYPDRYFMGINIISSVLIAVCLGQFKKRRFRYVVVLLLIIVYACGLKNTFESSQDKRRIPLDYIYTNALCSASDEGTGFSRIKILPSADWYIRLPSGYVQSIGCVK</sequence>
<dbReference type="AlphaFoldDB" id="A0AB34CLQ3"/>
<feature type="transmembrane region" description="Helical" evidence="1">
    <location>
        <begin position="90"/>
        <end position="115"/>
    </location>
</feature>
<feature type="transmembrane region" description="Helical" evidence="1">
    <location>
        <begin position="297"/>
        <end position="317"/>
    </location>
</feature>
<name>A0AB34CLQ3_9GAMM</name>
<feature type="transmembrane region" description="Helical" evidence="1">
    <location>
        <begin position="243"/>
        <end position="264"/>
    </location>
</feature>
<dbReference type="EMBL" id="VWVM01000005">
    <property type="protein sequence ID" value="KAA6126020.1"/>
    <property type="molecule type" value="Genomic_DNA"/>
</dbReference>
<feature type="transmembrane region" description="Helical" evidence="1">
    <location>
        <begin position="363"/>
        <end position="381"/>
    </location>
</feature>
<feature type="transmembrane region" description="Helical" evidence="1">
    <location>
        <begin position="12"/>
        <end position="31"/>
    </location>
</feature>
<feature type="transmembrane region" description="Helical" evidence="1">
    <location>
        <begin position="270"/>
        <end position="290"/>
    </location>
</feature>
<feature type="transmembrane region" description="Helical" evidence="1">
    <location>
        <begin position="212"/>
        <end position="231"/>
    </location>
</feature>
<organism evidence="2 3">
    <name type="scientific">Candidatus Pantoea gossypiicola</name>
    <dbReference type="NCBI Taxonomy" id="2608008"/>
    <lineage>
        <taxon>Bacteria</taxon>
        <taxon>Pseudomonadati</taxon>
        <taxon>Pseudomonadota</taxon>
        <taxon>Gammaproteobacteria</taxon>
        <taxon>Enterobacterales</taxon>
        <taxon>Erwiniaceae</taxon>
        <taxon>Pantoea</taxon>
    </lineage>
</organism>
<feature type="transmembrane region" description="Helical" evidence="1">
    <location>
        <begin position="43"/>
        <end position="59"/>
    </location>
</feature>
<feature type="transmembrane region" description="Helical" evidence="1">
    <location>
        <begin position="176"/>
        <end position="200"/>
    </location>
</feature>
<keyword evidence="1" id="KW-1133">Transmembrane helix</keyword>